<dbReference type="InterPro" id="IPR006311">
    <property type="entry name" value="TAT_signal"/>
</dbReference>
<organism evidence="1 2">
    <name type="scientific">Acidisoma cellulosilyticum</name>
    <dbReference type="NCBI Taxonomy" id="2802395"/>
    <lineage>
        <taxon>Bacteria</taxon>
        <taxon>Pseudomonadati</taxon>
        <taxon>Pseudomonadota</taxon>
        <taxon>Alphaproteobacteria</taxon>
        <taxon>Acetobacterales</taxon>
        <taxon>Acidocellaceae</taxon>
        <taxon>Acidisoma</taxon>
    </lineage>
</organism>
<dbReference type="PROSITE" id="PS51318">
    <property type="entry name" value="TAT"/>
    <property type="match status" value="1"/>
</dbReference>
<gene>
    <name evidence="1" type="ORF">ACELLULO517_04420</name>
</gene>
<protein>
    <submittedName>
        <fullName evidence="1">YXWGXW repeat-containing protein</fullName>
    </submittedName>
</protein>
<accession>A0A964E2I8</accession>
<name>A0A964E2I8_9PROT</name>
<sequence>MINDPKTLARRGLLRRIGLGGLALAAGGVAIASIAPADAQGYPPMPPPPFERRPPPPPPGMIWEPGHYRWDGYRYIWVGGHYRRGGPGYAQFIPGHWAWRGGRQVWIPQHWR</sequence>
<reference evidence="1 2" key="1">
    <citation type="journal article" date="2021" name="Microorganisms">
        <title>Acidisoma silvae sp. nov. and Acidisomacellulosilytica sp. nov., Two Acidophilic Bacteria Isolated from Decaying Wood, Hydrolyzing Cellulose and Producing Poly-3-hydroxybutyrate.</title>
        <authorList>
            <person name="Mieszkin S."/>
            <person name="Pouder E."/>
            <person name="Uroz S."/>
            <person name="Simon-Colin C."/>
            <person name="Alain K."/>
        </authorList>
    </citation>
    <scope>NUCLEOTIDE SEQUENCE [LARGE SCALE GENOMIC DNA]</scope>
    <source>
        <strain evidence="1 2">HW T5.17</strain>
    </source>
</reference>
<evidence type="ECO:0000313" key="2">
    <source>
        <dbReference type="Proteomes" id="UP000721844"/>
    </source>
</evidence>
<dbReference type="EMBL" id="JAESVA010000002">
    <property type="protein sequence ID" value="MCB8879466.1"/>
    <property type="molecule type" value="Genomic_DNA"/>
</dbReference>
<dbReference type="AlphaFoldDB" id="A0A964E2I8"/>
<dbReference type="Pfam" id="PF12779">
    <property type="entry name" value="WXXGXW"/>
    <property type="match status" value="2"/>
</dbReference>
<dbReference type="Proteomes" id="UP000721844">
    <property type="component" value="Unassembled WGS sequence"/>
</dbReference>
<comment type="caution">
    <text evidence="1">The sequence shown here is derived from an EMBL/GenBank/DDBJ whole genome shotgun (WGS) entry which is preliminary data.</text>
</comment>
<dbReference type="InterPro" id="IPR024447">
    <property type="entry name" value="YXWGXW_rpt"/>
</dbReference>
<dbReference type="RefSeq" id="WP_227306102.1">
    <property type="nucleotide sequence ID" value="NZ_JAESVA010000002.1"/>
</dbReference>
<keyword evidence="2" id="KW-1185">Reference proteome</keyword>
<evidence type="ECO:0000313" key="1">
    <source>
        <dbReference type="EMBL" id="MCB8879466.1"/>
    </source>
</evidence>
<proteinExistence type="predicted"/>